<reference evidence="1" key="2">
    <citation type="journal article" date="2021" name="Syst. Appl. Microbiol.">
        <title>Roseomonas hellenica sp. nov., isolated from roots of wild-growing Alkanna tinctoria.</title>
        <authorList>
            <person name="Rat A."/>
            <person name="Naranjo H.D."/>
            <person name="Lebbe L."/>
            <person name="Cnockaert M."/>
            <person name="Krigas N."/>
            <person name="Grigoriadou K."/>
            <person name="Maloupa E."/>
            <person name="Willems A."/>
        </authorList>
    </citation>
    <scope>NUCLEOTIDE SEQUENCE</scope>
    <source>
        <strain evidence="1">LMG 28251</strain>
    </source>
</reference>
<dbReference type="EMBL" id="JAAEDH010000004">
    <property type="protein sequence ID" value="MBR0654538.1"/>
    <property type="molecule type" value="Genomic_DNA"/>
</dbReference>
<dbReference type="InterPro" id="IPR025460">
    <property type="entry name" value="DUF4280"/>
</dbReference>
<keyword evidence="2" id="KW-1185">Reference proteome</keyword>
<dbReference type="Pfam" id="PF14107">
    <property type="entry name" value="DUF4280"/>
    <property type="match status" value="1"/>
</dbReference>
<evidence type="ECO:0000313" key="2">
    <source>
        <dbReference type="Proteomes" id="UP001196068"/>
    </source>
</evidence>
<gene>
    <name evidence="1" type="ORF">GXW79_05535</name>
</gene>
<accession>A0AAF1KNG4</accession>
<proteinExistence type="predicted"/>
<protein>
    <submittedName>
        <fullName evidence="1">DUF4280 domain-containing protein</fullName>
    </submittedName>
</protein>
<name>A0AAF1KNG4_9PROT</name>
<comment type="caution">
    <text evidence="1">The sequence shown here is derived from an EMBL/GenBank/DDBJ whole genome shotgun (WGS) entry which is preliminary data.</text>
</comment>
<sequence length="129" mass="13547">MPRWVIHDAVTACTFGASPSRLAVLPHRRATHLRRPVATILDHQPLVNILPFGACTSPANPQVAAATAAAAGVLTPQPCLPATMTPWTPGSPGRAVMQEVALQDRCTCQCLWGGTVNIVDAGQATQHVP</sequence>
<organism evidence="1 2">
    <name type="scientific">Plastoroseomonas arctica</name>
    <dbReference type="NCBI Taxonomy" id="1509237"/>
    <lineage>
        <taxon>Bacteria</taxon>
        <taxon>Pseudomonadati</taxon>
        <taxon>Pseudomonadota</taxon>
        <taxon>Alphaproteobacteria</taxon>
        <taxon>Acetobacterales</taxon>
        <taxon>Acetobacteraceae</taxon>
        <taxon>Plastoroseomonas</taxon>
    </lineage>
</organism>
<reference evidence="1" key="1">
    <citation type="submission" date="2020-01" db="EMBL/GenBank/DDBJ databases">
        <authorList>
            <person name="Rat A."/>
        </authorList>
    </citation>
    <scope>NUCLEOTIDE SEQUENCE</scope>
    <source>
        <strain evidence="1">LMG 28251</strain>
    </source>
</reference>
<evidence type="ECO:0000313" key="1">
    <source>
        <dbReference type="EMBL" id="MBR0654538.1"/>
    </source>
</evidence>
<dbReference type="Proteomes" id="UP001196068">
    <property type="component" value="Unassembled WGS sequence"/>
</dbReference>
<dbReference type="RefSeq" id="WP_211873353.1">
    <property type="nucleotide sequence ID" value="NZ_JAAEDH010000004.1"/>
</dbReference>
<dbReference type="AlphaFoldDB" id="A0AAF1KNG4"/>